<accession>A0A8H5GVR2</accession>
<keyword evidence="1" id="KW-0812">Transmembrane</keyword>
<dbReference type="Proteomes" id="UP000559256">
    <property type="component" value="Unassembled WGS sequence"/>
</dbReference>
<reference evidence="2 3" key="1">
    <citation type="journal article" date="2020" name="ISME J.">
        <title>Uncovering the hidden diversity of litter-decomposition mechanisms in mushroom-forming fungi.</title>
        <authorList>
            <person name="Floudas D."/>
            <person name="Bentzer J."/>
            <person name="Ahren D."/>
            <person name="Johansson T."/>
            <person name="Persson P."/>
            <person name="Tunlid A."/>
        </authorList>
    </citation>
    <scope>NUCLEOTIDE SEQUENCE [LARGE SCALE GENOMIC DNA]</scope>
    <source>
        <strain evidence="2 3">CBS 291.85</strain>
    </source>
</reference>
<dbReference type="AlphaFoldDB" id="A0A8H5GVR2"/>
<proteinExistence type="predicted"/>
<comment type="caution">
    <text evidence="2">The sequence shown here is derived from an EMBL/GenBank/DDBJ whole genome shotgun (WGS) entry which is preliminary data.</text>
</comment>
<feature type="transmembrane region" description="Helical" evidence="1">
    <location>
        <begin position="39"/>
        <end position="59"/>
    </location>
</feature>
<keyword evidence="1" id="KW-0472">Membrane</keyword>
<dbReference type="OrthoDB" id="2657661at2759"/>
<name>A0A8H5GVR2_9AGAR</name>
<organism evidence="2 3">
    <name type="scientific">Tetrapyrgos nigripes</name>
    <dbReference type="NCBI Taxonomy" id="182062"/>
    <lineage>
        <taxon>Eukaryota</taxon>
        <taxon>Fungi</taxon>
        <taxon>Dikarya</taxon>
        <taxon>Basidiomycota</taxon>
        <taxon>Agaricomycotina</taxon>
        <taxon>Agaricomycetes</taxon>
        <taxon>Agaricomycetidae</taxon>
        <taxon>Agaricales</taxon>
        <taxon>Marasmiineae</taxon>
        <taxon>Marasmiaceae</taxon>
        <taxon>Tetrapyrgos</taxon>
    </lineage>
</organism>
<protein>
    <submittedName>
        <fullName evidence="2">Uncharacterized protein</fullName>
    </submittedName>
</protein>
<evidence type="ECO:0000313" key="3">
    <source>
        <dbReference type="Proteomes" id="UP000559256"/>
    </source>
</evidence>
<gene>
    <name evidence="2" type="ORF">D9758_003506</name>
</gene>
<dbReference type="EMBL" id="JAACJM010000007">
    <property type="protein sequence ID" value="KAF5371715.1"/>
    <property type="molecule type" value="Genomic_DNA"/>
</dbReference>
<evidence type="ECO:0000256" key="1">
    <source>
        <dbReference type="SAM" id="Phobius"/>
    </source>
</evidence>
<evidence type="ECO:0000313" key="2">
    <source>
        <dbReference type="EMBL" id="KAF5371715.1"/>
    </source>
</evidence>
<keyword evidence="1" id="KW-1133">Transmembrane helix</keyword>
<keyword evidence="3" id="KW-1185">Reference proteome</keyword>
<sequence length="100" mass="10547">MATLTISKGTVLLNANVAFLSINSLDKSTSVPQRSPAQIASYISVVATLGTIIPGLFLARKHRVNSKESAVDAAKFLANWAMDENGDTDSTIGLETLAIL</sequence>